<reference evidence="12" key="1">
    <citation type="submission" date="2017-09" db="EMBL/GenBank/DDBJ databases">
        <title>Depth-based differentiation of microbial function through sediment-hosted aquifers and enrichment of novel symbionts in the deep terrestrial subsurface.</title>
        <authorList>
            <person name="Probst A.J."/>
            <person name="Ladd B."/>
            <person name="Jarett J.K."/>
            <person name="Geller-Mcgrath D.E."/>
            <person name="Sieber C.M.K."/>
            <person name="Emerson J.B."/>
            <person name="Anantharaman K."/>
            <person name="Thomas B.C."/>
            <person name="Malmstrom R."/>
            <person name="Stieglmeier M."/>
            <person name="Klingl A."/>
            <person name="Woyke T."/>
            <person name="Ryan C.M."/>
            <person name="Banfield J.F."/>
        </authorList>
    </citation>
    <scope>NUCLEOTIDE SEQUENCE [LARGE SCALE GENOMIC DNA]</scope>
</reference>
<evidence type="ECO:0000259" key="7">
    <source>
        <dbReference type="Pfam" id="PF00408"/>
    </source>
</evidence>
<dbReference type="CDD" id="cd03089">
    <property type="entry name" value="PMM_PGM"/>
    <property type="match status" value="1"/>
</dbReference>
<keyword evidence="6" id="KW-0413">Isomerase</keyword>
<comment type="cofactor">
    <cofactor evidence="1">
        <name>Mg(2+)</name>
        <dbReference type="ChEBI" id="CHEBI:18420"/>
    </cofactor>
</comment>
<dbReference type="PANTHER" id="PTHR43771:SF1">
    <property type="entry name" value="PHOSPHOMANNOMUTASE"/>
    <property type="match status" value="1"/>
</dbReference>
<feature type="domain" description="Alpha-D-phosphohexomutase alpha/beta/alpha" evidence="9">
    <location>
        <begin position="165"/>
        <end position="264"/>
    </location>
</feature>
<gene>
    <name evidence="11" type="primary">manB</name>
    <name evidence="11" type="ORF">COU22_00885</name>
</gene>
<evidence type="ECO:0000256" key="6">
    <source>
        <dbReference type="ARBA" id="ARBA00023235"/>
    </source>
</evidence>
<evidence type="ECO:0000256" key="3">
    <source>
        <dbReference type="ARBA" id="ARBA00022553"/>
    </source>
</evidence>
<dbReference type="PRINTS" id="PR00509">
    <property type="entry name" value="PGMPMM"/>
</dbReference>
<keyword evidence="5" id="KW-0460">Magnesium</keyword>
<feature type="domain" description="Alpha-D-phosphohexomutase alpha/beta/alpha" evidence="8">
    <location>
        <begin position="6"/>
        <end position="118"/>
    </location>
</feature>
<evidence type="ECO:0000313" key="12">
    <source>
        <dbReference type="Proteomes" id="UP000230543"/>
    </source>
</evidence>
<keyword evidence="4" id="KW-0479">Metal-binding</keyword>
<dbReference type="Proteomes" id="UP000230543">
    <property type="component" value="Unassembled WGS sequence"/>
</dbReference>
<dbReference type="InterPro" id="IPR036900">
    <property type="entry name" value="A-D-PHexomutase_C_sf"/>
</dbReference>
<dbReference type="Pfam" id="PF02880">
    <property type="entry name" value="PGM_PMM_III"/>
    <property type="match status" value="1"/>
</dbReference>
<feature type="domain" description="Alpha-D-phosphohexomutase C-terminal" evidence="7">
    <location>
        <begin position="383"/>
        <end position="453"/>
    </location>
</feature>
<comment type="caution">
    <text evidence="11">The sequence shown here is derived from an EMBL/GenBank/DDBJ whole genome shotgun (WGS) entry which is preliminary data.</text>
</comment>
<evidence type="ECO:0000313" key="11">
    <source>
        <dbReference type="EMBL" id="PIT90677.1"/>
    </source>
</evidence>
<proteinExistence type="inferred from homology"/>
<dbReference type="EMBL" id="PFBO01000027">
    <property type="protein sequence ID" value="PIT90677.1"/>
    <property type="molecule type" value="Genomic_DNA"/>
</dbReference>
<dbReference type="InterPro" id="IPR005843">
    <property type="entry name" value="A-D-PHexomutase_C"/>
</dbReference>
<evidence type="ECO:0000259" key="10">
    <source>
        <dbReference type="Pfam" id="PF02880"/>
    </source>
</evidence>
<dbReference type="GO" id="GO:0046872">
    <property type="term" value="F:metal ion binding"/>
    <property type="evidence" value="ECO:0007669"/>
    <property type="project" value="UniProtKB-KW"/>
</dbReference>
<dbReference type="GO" id="GO:0005975">
    <property type="term" value="P:carbohydrate metabolic process"/>
    <property type="evidence" value="ECO:0007669"/>
    <property type="project" value="InterPro"/>
</dbReference>
<dbReference type="InterPro" id="IPR016055">
    <property type="entry name" value="A-D-PHexomutase_a/b/a-I/II/III"/>
</dbReference>
<evidence type="ECO:0000259" key="9">
    <source>
        <dbReference type="Pfam" id="PF02879"/>
    </source>
</evidence>
<dbReference type="Pfam" id="PF00408">
    <property type="entry name" value="PGM_PMM_IV"/>
    <property type="match status" value="1"/>
</dbReference>
<accession>A0A2M6WD01</accession>
<dbReference type="AlphaFoldDB" id="A0A2M6WD01"/>
<name>A0A2M6WD01_9BACT</name>
<protein>
    <submittedName>
        <fullName evidence="11">Phosphomannomutase/phosphoglucomutase</fullName>
    </submittedName>
</protein>
<dbReference type="PANTHER" id="PTHR43771">
    <property type="entry name" value="PHOSPHOMANNOMUTASE"/>
    <property type="match status" value="1"/>
</dbReference>
<dbReference type="InterPro" id="IPR005845">
    <property type="entry name" value="A-D-PHexomutase_a/b/a-II"/>
</dbReference>
<dbReference type="InterPro" id="IPR005844">
    <property type="entry name" value="A-D-PHexomutase_a/b/a-I"/>
</dbReference>
<dbReference type="InterPro" id="IPR005846">
    <property type="entry name" value="A-D-PHexomutase_a/b/a-III"/>
</dbReference>
<comment type="similarity">
    <text evidence="2">Belongs to the phosphohexose mutase family.</text>
</comment>
<evidence type="ECO:0000256" key="5">
    <source>
        <dbReference type="ARBA" id="ARBA00022842"/>
    </source>
</evidence>
<organism evidence="11 12">
    <name type="scientific">Candidatus Komeilibacteria bacterium CG10_big_fil_rev_8_21_14_0_10_41_13</name>
    <dbReference type="NCBI Taxonomy" id="1974476"/>
    <lineage>
        <taxon>Bacteria</taxon>
        <taxon>Candidatus Komeiliibacteriota</taxon>
    </lineage>
</organism>
<evidence type="ECO:0000256" key="1">
    <source>
        <dbReference type="ARBA" id="ARBA00001946"/>
    </source>
</evidence>
<keyword evidence="3" id="KW-0597">Phosphoprotein</keyword>
<evidence type="ECO:0000259" key="8">
    <source>
        <dbReference type="Pfam" id="PF02878"/>
    </source>
</evidence>
<dbReference type="Pfam" id="PF02879">
    <property type="entry name" value="PGM_PMM_II"/>
    <property type="match status" value="1"/>
</dbReference>
<evidence type="ECO:0000256" key="4">
    <source>
        <dbReference type="ARBA" id="ARBA00022723"/>
    </source>
</evidence>
<dbReference type="Gene3D" id="3.40.120.10">
    <property type="entry name" value="Alpha-D-Glucose-1,6-Bisphosphate, subunit A, domain 3"/>
    <property type="match status" value="3"/>
</dbReference>
<dbReference type="SUPFAM" id="SSF53738">
    <property type="entry name" value="Phosphoglucomutase, first 3 domains"/>
    <property type="match status" value="3"/>
</dbReference>
<sequence>MEINKSIFKAYDIRGIYPTELNEESARLIAQTFLKFLSEKLKKPIKELHLLVGRDNRQSSEPLLKAVIEVFLEYGVKVDDAGLISANDHYFGVGRHKYDGGFVATASHNPPEYGGFKMSHLNLDNPDVLEFIAGKKLLAKMEEIDLPLTDEKRSGTLQPKDFSNDHLNHILSFVDLNKIKTLKVVVDSGNGMNALMIPKLFAKLPGELIHIFDELDGTFPNRPPNPLTENAWQKCGQKILETRADLGIMFDVDGDRMFLVDEKGQFIRGDMALLMMARPMLEKFPGSGIVYNLICSHAVKDLVKEWGGKPIRSEVGYMNLARHMFEEGGVMSGEVSGHFAFKDNYYADNAFVALVLALQAISKDGRKLSEIMQDYRLYARGDEINLKVEGIPAKLDMIREKYRENILDEMDGITVEFDDWWFNVRASNTEPLLRVTVEARTEAELKEKQAEIVSLINN</sequence>
<dbReference type="SUPFAM" id="SSF55957">
    <property type="entry name" value="Phosphoglucomutase, C-terminal domain"/>
    <property type="match status" value="1"/>
</dbReference>
<dbReference type="GO" id="GO:0016868">
    <property type="term" value="F:intramolecular phosphotransferase activity"/>
    <property type="evidence" value="ECO:0007669"/>
    <property type="project" value="InterPro"/>
</dbReference>
<feature type="domain" description="Alpha-D-phosphohexomutase alpha/beta/alpha" evidence="10">
    <location>
        <begin position="269"/>
        <end position="375"/>
    </location>
</feature>
<dbReference type="Gene3D" id="3.30.310.50">
    <property type="entry name" value="Alpha-D-phosphohexomutase, C-terminal domain"/>
    <property type="match status" value="1"/>
</dbReference>
<dbReference type="Pfam" id="PF02878">
    <property type="entry name" value="PGM_PMM_I"/>
    <property type="match status" value="1"/>
</dbReference>
<evidence type="ECO:0000256" key="2">
    <source>
        <dbReference type="ARBA" id="ARBA00010231"/>
    </source>
</evidence>
<dbReference type="InterPro" id="IPR005841">
    <property type="entry name" value="Alpha-D-phosphohexomutase_SF"/>
</dbReference>